<organism evidence="9 10">
    <name type="scientific">Saprolegnia parasitica (strain CBS 223.65)</name>
    <dbReference type="NCBI Taxonomy" id="695850"/>
    <lineage>
        <taxon>Eukaryota</taxon>
        <taxon>Sar</taxon>
        <taxon>Stramenopiles</taxon>
        <taxon>Oomycota</taxon>
        <taxon>Saprolegniomycetes</taxon>
        <taxon>Saprolegniales</taxon>
        <taxon>Saprolegniaceae</taxon>
        <taxon>Saprolegnia</taxon>
    </lineage>
</organism>
<protein>
    <recommendedName>
        <fullName evidence="8">Cytidyltransferase-like domain-containing protein</fullName>
    </recommendedName>
</protein>
<dbReference type="GO" id="GO:0070566">
    <property type="term" value="F:adenylyltransferase activity"/>
    <property type="evidence" value="ECO:0007669"/>
    <property type="project" value="UniProtKB-ARBA"/>
</dbReference>
<dbReference type="GO" id="GO:0005524">
    <property type="term" value="F:ATP binding"/>
    <property type="evidence" value="ECO:0007669"/>
    <property type="project" value="UniProtKB-KW"/>
</dbReference>
<dbReference type="UniPathway" id="UPA00253">
    <property type="reaction ID" value="UER00600"/>
</dbReference>
<dbReference type="GO" id="GO:0009435">
    <property type="term" value="P:NAD+ biosynthetic process"/>
    <property type="evidence" value="ECO:0007669"/>
    <property type="project" value="UniProtKB-UniPathway"/>
</dbReference>
<feature type="domain" description="Cytidyltransferase-like" evidence="8">
    <location>
        <begin position="18"/>
        <end position="180"/>
    </location>
</feature>
<dbReference type="InterPro" id="IPR014729">
    <property type="entry name" value="Rossmann-like_a/b/a_fold"/>
</dbReference>
<evidence type="ECO:0000256" key="4">
    <source>
        <dbReference type="ARBA" id="ARBA00022695"/>
    </source>
</evidence>
<dbReference type="InterPro" id="IPR005248">
    <property type="entry name" value="NadD/NMNAT"/>
</dbReference>
<gene>
    <name evidence="9" type="ORF">SPRG_18812</name>
</gene>
<dbReference type="Gene3D" id="3.40.50.620">
    <property type="entry name" value="HUPs"/>
    <property type="match status" value="1"/>
</dbReference>
<dbReference type="CDD" id="cd02165">
    <property type="entry name" value="NMNAT"/>
    <property type="match status" value="1"/>
</dbReference>
<keyword evidence="2" id="KW-0662">Pyridine nucleotide biosynthesis</keyword>
<dbReference type="RefSeq" id="XP_012194029.1">
    <property type="nucleotide sequence ID" value="XM_012338639.1"/>
</dbReference>
<dbReference type="GeneID" id="24140309"/>
<dbReference type="Pfam" id="PF01467">
    <property type="entry name" value="CTP_transf_like"/>
    <property type="match status" value="1"/>
</dbReference>
<dbReference type="PANTHER" id="PTHR39321:SF3">
    <property type="entry name" value="PHOSPHOPANTETHEINE ADENYLYLTRANSFERASE"/>
    <property type="match status" value="1"/>
</dbReference>
<reference evidence="9 10" key="1">
    <citation type="journal article" date="2013" name="PLoS Genet.">
        <title>Distinctive expansion of potential virulence genes in the genome of the oomycete fish pathogen Saprolegnia parasitica.</title>
        <authorList>
            <person name="Jiang R.H."/>
            <person name="de Bruijn I."/>
            <person name="Haas B.J."/>
            <person name="Belmonte R."/>
            <person name="Lobach L."/>
            <person name="Christie J."/>
            <person name="van den Ackerveken G."/>
            <person name="Bottin A."/>
            <person name="Bulone V."/>
            <person name="Diaz-Moreno S.M."/>
            <person name="Dumas B."/>
            <person name="Fan L."/>
            <person name="Gaulin E."/>
            <person name="Govers F."/>
            <person name="Grenville-Briggs L.J."/>
            <person name="Horner N.R."/>
            <person name="Levin J.Z."/>
            <person name="Mammella M."/>
            <person name="Meijer H.J."/>
            <person name="Morris P."/>
            <person name="Nusbaum C."/>
            <person name="Oome S."/>
            <person name="Phillips A.J."/>
            <person name="van Rooyen D."/>
            <person name="Rzeszutek E."/>
            <person name="Saraiva M."/>
            <person name="Secombes C.J."/>
            <person name="Seidl M.F."/>
            <person name="Snel B."/>
            <person name="Stassen J.H."/>
            <person name="Sykes S."/>
            <person name="Tripathy S."/>
            <person name="van den Berg H."/>
            <person name="Vega-Arreguin J.C."/>
            <person name="Wawra S."/>
            <person name="Young S.K."/>
            <person name="Zeng Q."/>
            <person name="Dieguez-Uribeondo J."/>
            <person name="Russ C."/>
            <person name="Tyler B.M."/>
            <person name="van West P."/>
        </authorList>
    </citation>
    <scope>NUCLEOTIDE SEQUENCE [LARGE SCALE GENOMIC DNA]</scope>
    <source>
        <strain evidence="9 10">CBS 223.65</strain>
    </source>
</reference>
<evidence type="ECO:0000256" key="1">
    <source>
        <dbReference type="ARBA" id="ARBA00004790"/>
    </source>
</evidence>
<evidence type="ECO:0000313" key="9">
    <source>
        <dbReference type="EMBL" id="KDO35649.1"/>
    </source>
</evidence>
<keyword evidence="7" id="KW-0520">NAD</keyword>
<keyword evidence="5" id="KW-0547">Nucleotide-binding</keyword>
<keyword evidence="6" id="KW-0067">ATP-binding</keyword>
<dbReference type="KEGG" id="spar:SPRG_18812"/>
<name>A0A067CY67_SAPPC</name>
<dbReference type="OMA" id="EHRVEMC"/>
<evidence type="ECO:0000256" key="5">
    <source>
        <dbReference type="ARBA" id="ARBA00022741"/>
    </source>
</evidence>
<dbReference type="VEuPathDB" id="FungiDB:SPRG_18812"/>
<comment type="pathway">
    <text evidence="1">Cofactor biosynthesis; NAD(+) biosynthesis.</text>
</comment>
<evidence type="ECO:0000256" key="2">
    <source>
        <dbReference type="ARBA" id="ARBA00022642"/>
    </source>
</evidence>
<dbReference type="AlphaFoldDB" id="A0A067CY67"/>
<dbReference type="InterPro" id="IPR004821">
    <property type="entry name" value="Cyt_trans-like"/>
</dbReference>
<evidence type="ECO:0000256" key="7">
    <source>
        <dbReference type="ARBA" id="ARBA00023027"/>
    </source>
</evidence>
<dbReference type="PANTHER" id="PTHR39321">
    <property type="entry name" value="NICOTINATE-NUCLEOTIDE ADENYLYLTRANSFERASE-RELATED"/>
    <property type="match status" value="1"/>
</dbReference>
<dbReference type="Proteomes" id="UP000030745">
    <property type="component" value="Unassembled WGS sequence"/>
</dbReference>
<dbReference type="OrthoDB" id="422187at2759"/>
<evidence type="ECO:0000313" key="10">
    <source>
        <dbReference type="Proteomes" id="UP000030745"/>
    </source>
</evidence>
<sequence length="211" mass="23816">MRVLLYGTSANPPCGMGGHTGIVEFFSSQFDQVWVLPVYQHIYSSKRNLAPFEHRRNLLRLAFQSLSQPHKACVKETEKDVWDLALEDTTVDPSSIRIGSIDIVTHLQAQHPDVEFSLLLGADTYNDLIQGKWKGGLRLLDAVRIVVIAREGVALDTPTTDRVSYVRVPILDDSSSTLARTATSDDELRRLLFPQVLAYIQEHKLYQFAQH</sequence>
<keyword evidence="4" id="KW-0548">Nucleotidyltransferase</keyword>
<evidence type="ECO:0000256" key="3">
    <source>
        <dbReference type="ARBA" id="ARBA00022679"/>
    </source>
</evidence>
<dbReference type="EMBL" id="KK583189">
    <property type="protein sequence ID" value="KDO35649.1"/>
    <property type="molecule type" value="Genomic_DNA"/>
</dbReference>
<accession>A0A067CY67</accession>
<evidence type="ECO:0000259" key="8">
    <source>
        <dbReference type="Pfam" id="PF01467"/>
    </source>
</evidence>
<evidence type="ECO:0000256" key="6">
    <source>
        <dbReference type="ARBA" id="ARBA00022840"/>
    </source>
</evidence>
<keyword evidence="3" id="KW-0808">Transferase</keyword>
<dbReference type="SUPFAM" id="SSF52374">
    <property type="entry name" value="Nucleotidylyl transferase"/>
    <property type="match status" value="1"/>
</dbReference>
<keyword evidence="10" id="KW-1185">Reference proteome</keyword>
<proteinExistence type="predicted"/>